<comment type="caution">
    <text evidence="2">The sequence shown here is derived from an EMBL/GenBank/DDBJ whole genome shotgun (WGS) entry which is preliminary data.</text>
</comment>
<evidence type="ECO:0000259" key="1">
    <source>
        <dbReference type="Pfam" id="PF21904"/>
    </source>
</evidence>
<gene>
    <name evidence="2" type="ORF">SLEP1_g41392</name>
</gene>
<dbReference type="AlphaFoldDB" id="A0AAV5L6W1"/>
<protein>
    <recommendedName>
        <fullName evidence="1">CAND6/7 N-terminal domain-containing protein</fullName>
    </recommendedName>
</protein>
<feature type="domain" description="CAND6/7 N-terminal" evidence="1">
    <location>
        <begin position="80"/>
        <end position="114"/>
    </location>
</feature>
<proteinExistence type="predicted"/>
<keyword evidence="3" id="KW-1185">Reference proteome</keyword>
<dbReference type="EMBL" id="BPVZ01000097">
    <property type="protein sequence ID" value="GKV32819.1"/>
    <property type="molecule type" value="Genomic_DNA"/>
</dbReference>
<evidence type="ECO:0000313" key="3">
    <source>
        <dbReference type="Proteomes" id="UP001054252"/>
    </source>
</evidence>
<reference evidence="2 3" key="1">
    <citation type="journal article" date="2021" name="Commun. Biol.">
        <title>The genome of Shorea leprosula (Dipterocarpaceae) highlights the ecological relevance of drought in aseasonal tropical rainforests.</title>
        <authorList>
            <person name="Ng K.K.S."/>
            <person name="Kobayashi M.J."/>
            <person name="Fawcett J.A."/>
            <person name="Hatakeyama M."/>
            <person name="Paape T."/>
            <person name="Ng C.H."/>
            <person name="Ang C.C."/>
            <person name="Tnah L.H."/>
            <person name="Lee C.T."/>
            <person name="Nishiyama T."/>
            <person name="Sese J."/>
            <person name="O'Brien M.J."/>
            <person name="Copetti D."/>
            <person name="Mohd Noor M.I."/>
            <person name="Ong R.C."/>
            <person name="Putra M."/>
            <person name="Sireger I.Z."/>
            <person name="Indrioko S."/>
            <person name="Kosugi Y."/>
            <person name="Izuno A."/>
            <person name="Isagi Y."/>
            <person name="Lee S.L."/>
            <person name="Shimizu K.K."/>
        </authorList>
    </citation>
    <scope>NUCLEOTIDE SEQUENCE [LARGE SCALE GENOMIC DNA]</scope>
    <source>
        <strain evidence="2">214</strain>
    </source>
</reference>
<dbReference type="InterPro" id="IPR054103">
    <property type="entry name" value="CAND6-7_N"/>
</dbReference>
<dbReference type="Pfam" id="PF21904">
    <property type="entry name" value="CAND6-7_N"/>
    <property type="match status" value="1"/>
</dbReference>
<organism evidence="2 3">
    <name type="scientific">Rubroshorea leprosula</name>
    <dbReference type="NCBI Taxonomy" id="152421"/>
    <lineage>
        <taxon>Eukaryota</taxon>
        <taxon>Viridiplantae</taxon>
        <taxon>Streptophyta</taxon>
        <taxon>Embryophyta</taxon>
        <taxon>Tracheophyta</taxon>
        <taxon>Spermatophyta</taxon>
        <taxon>Magnoliopsida</taxon>
        <taxon>eudicotyledons</taxon>
        <taxon>Gunneridae</taxon>
        <taxon>Pentapetalae</taxon>
        <taxon>rosids</taxon>
        <taxon>malvids</taxon>
        <taxon>Malvales</taxon>
        <taxon>Dipterocarpaceae</taxon>
        <taxon>Rubroshorea</taxon>
    </lineage>
</organism>
<evidence type="ECO:0000313" key="2">
    <source>
        <dbReference type="EMBL" id="GKV32819.1"/>
    </source>
</evidence>
<name>A0AAV5L6W1_9ROSI</name>
<dbReference type="Proteomes" id="UP001054252">
    <property type="component" value="Unassembled WGS sequence"/>
</dbReference>
<sequence>MDEMYGIHSTGEYASNKPLMSSPDSLIIPSDYHALFCSSSQVPMFGFDELLSAASAISEATSIMPEIQPEEDMSSIRFSEIHFDNRPIIPFDKFGFTHTGRLELTVSNIDLSNQKPRSFQGRVLPLHQRCVAARAPATRRPRSGIGVGVGMRWFSMLEKTQIWGGRREKRERERERTRRRKQKDDLSLILILQE</sequence>
<accession>A0AAV5L6W1</accession>